<evidence type="ECO:0000256" key="3">
    <source>
        <dbReference type="ARBA" id="ARBA00012027"/>
    </source>
</evidence>
<dbReference type="AlphaFoldDB" id="A0A2T3XX89"/>
<keyword evidence="4" id="KW-0378">Hydrolase</keyword>
<feature type="domain" description="PLD phosphodiesterase" evidence="8">
    <location>
        <begin position="395"/>
        <end position="422"/>
    </location>
</feature>
<dbReference type="EC" id="3.1.4.4" evidence="3"/>
<accession>A0A2T3XX89</accession>
<gene>
    <name evidence="9" type="ORF">C9I57_10555</name>
</gene>
<dbReference type="SUPFAM" id="SSF56024">
    <property type="entry name" value="Phospholipase D/nuclease"/>
    <property type="match status" value="2"/>
</dbReference>
<evidence type="ECO:0000256" key="7">
    <source>
        <dbReference type="SAM" id="MobiDB-lite"/>
    </source>
</evidence>
<dbReference type="GO" id="GO:0016042">
    <property type="term" value="P:lipid catabolic process"/>
    <property type="evidence" value="ECO:0007669"/>
    <property type="project" value="UniProtKB-KW"/>
</dbReference>
<feature type="domain" description="PLD phosphodiesterase" evidence="8">
    <location>
        <begin position="211"/>
        <end position="238"/>
    </location>
</feature>
<dbReference type="PANTHER" id="PTHR43856">
    <property type="entry name" value="CARDIOLIPIN HYDROLASE"/>
    <property type="match status" value="1"/>
</dbReference>
<dbReference type="GO" id="GO:0006793">
    <property type="term" value="P:phosphorus metabolic process"/>
    <property type="evidence" value="ECO:0007669"/>
    <property type="project" value="UniProtKB-ARBA"/>
</dbReference>
<dbReference type="PROSITE" id="PS50035">
    <property type="entry name" value="PLD"/>
    <property type="match status" value="2"/>
</dbReference>
<feature type="region of interest" description="Disordered" evidence="7">
    <location>
        <begin position="1"/>
        <end position="43"/>
    </location>
</feature>
<organism evidence="9 10">
    <name type="scientific">Trinickia symbiotica</name>
    <dbReference type="NCBI Taxonomy" id="863227"/>
    <lineage>
        <taxon>Bacteria</taxon>
        <taxon>Pseudomonadati</taxon>
        <taxon>Pseudomonadota</taxon>
        <taxon>Betaproteobacteria</taxon>
        <taxon>Burkholderiales</taxon>
        <taxon>Burkholderiaceae</taxon>
        <taxon>Trinickia</taxon>
    </lineage>
</organism>
<evidence type="ECO:0000313" key="9">
    <source>
        <dbReference type="EMBL" id="PTB21133.1"/>
    </source>
</evidence>
<dbReference type="GO" id="GO:0016891">
    <property type="term" value="F:RNA endonuclease activity producing 5'-phosphomonoesters, hydrolytic mechanism"/>
    <property type="evidence" value="ECO:0007669"/>
    <property type="project" value="TreeGrafter"/>
</dbReference>
<reference evidence="9 10" key="1">
    <citation type="submission" date="2018-03" db="EMBL/GenBank/DDBJ databases">
        <title>Whole genome analyses suggest that Burkholderia sensu lato contains two further novel genera in the rhizoxinica-symbiotica group Mycetohabitans gen. nov., and Trinickia gen. nov.: implications for the evolution of diazotrophy and nodulation in the Burkholderiaceae.</title>
        <authorList>
            <person name="Estrada De Los Santos P."/>
            <person name="Palmer M."/>
            <person name="Chavez-Ramirez B."/>
            <person name="Steenkamp E.T."/>
            <person name="Hirsch A.M."/>
            <person name="Manyaka P."/>
            <person name="Maluk M."/>
            <person name="Lafos M."/>
            <person name="Crook M."/>
            <person name="Gross E."/>
            <person name="Simon M.F."/>
            <person name="Bueno Dos Reis Junior F."/>
            <person name="Poole P.S."/>
            <person name="Venter S.N."/>
            <person name="James E.K."/>
        </authorList>
    </citation>
    <scope>NUCLEOTIDE SEQUENCE [LARGE SCALE GENOMIC DNA]</scope>
    <source>
        <strain evidence="9 10">JPY-366</strain>
    </source>
</reference>
<evidence type="ECO:0000259" key="8">
    <source>
        <dbReference type="PROSITE" id="PS50035"/>
    </source>
</evidence>
<feature type="compositionally biased region" description="Basic and acidic residues" evidence="7">
    <location>
        <begin position="10"/>
        <end position="27"/>
    </location>
</feature>
<dbReference type="Pfam" id="PF13091">
    <property type="entry name" value="PLDc_2"/>
    <property type="match status" value="2"/>
</dbReference>
<keyword evidence="5" id="KW-0442">Lipid degradation</keyword>
<evidence type="ECO:0000256" key="5">
    <source>
        <dbReference type="ARBA" id="ARBA00022963"/>
    </source>
</evidence>
<dbReference type="InterPro" id="IPR051406">
    <property type="entry name" value="PLD_domain"/>
</dbReference>
<dbReference type="SMART" id="SM00155">
    <property type="entry name" value="PLDc"/>
    <property type="match status" value="2"/>
</dbReference>
<proteinExistence type="inferred from homology"/>
<dbReference type="InterPro" id="IPR025202">
    <property type="entry name" value="PLD-like_dom"/>
</dbReference>
<sequence length="455" mass="49880">MQNRAACSSRRRDALAESRDRSNEAKGRRSKASGRREPGGSETVILRAYKGSRTLVVQGVERRAACAASTYLEKEELTMPIEPLFLVGADNNAKPEGQKNLKDTADKFCEFVKATKSSLHIAAYHFKFFGDVAQQIREALTEVAGHAEVKIAYFDEPKRANSAHRQLYGGDQSGQSVFEGYERTHVQLKAIQSIDIHDLPEGVEPAPIEGDGALMHSKYMIRDNKDVWMGTANFTEDGWGLQDNNVLIFTGASELARYYTTDFDELWQYGRIAGTGKNDHGQLTISGDSLEVDFSPGDGPSIDERIAELIGTAKQSVSVASMDISSALILQALVNAIGKGIAVSGVYDGPQMAGVEKAWARGNGSSQKAQLWQQVKAKLVAKNSRKFNPSAANAFYNFMHNKTLVVDKKVIHTGSFNFSSNARRNAENVVNLTDETLGADFDKYIAGLVKQYSPH</sequence>
<protein>
    <recommendedName>
        <fullName evidence="3">phospholipase D</fullName>
        <ecNumber evidence="3">3.1.4.4</ecNumber>
    </recommendedName>
</protein>
<dbReference type="EMBL" id="PYUC01000004">
    <property type="protein sequence ID" value="PTB21133.1"/>
    <property type="molecule type" value="Genomic_DNA"/>
</dbReference>
<keyword evidence="6" id="KW-0443">Lipid metabolism</keyword>
<evidence type="ECO:0000313" key="10">
    <source>
        <dbReference type="Proteomes" id="UP000240638"/>
    </source>
</evidence>
<dbReference type="PANTHER" id="PTHR43856:SF1">
    <property type="entry name" value="MITOCHONDRIAL CARDIOLIPIN HYDROLASE"/>
    <property type="match status" value="1"/>
</dbReference>
<dbReference type="Gene3D" id="3.30.870.10">
    <property type="entry name" value="Endonuclease Chain A"/>
    <property type="match status" value="2"/>
</dbReference>
<evidence type="ECO:0000256" key="2">
    <source>
        <dbReference type="ARBA" id="ARBA00008664"/>
    </source>
</evidence>
<dbReference type="InterPro" id="IPR001736">
    <property type="entry name" value="PLipase_D/transphosphatidylase"/>
</dbReference>
<evidence type="ECO:0000256" key="4">
    <source>
        <dbReference type="ARBA" id="ARBA00022801"/>
    </source>
</evidence>
<dbReference type="GO" id="GO:0004630">
    <property type="term" value="F:phospholipase D activity"/>
    <property type="evidence" value="ECO:0007669"/>
    <property type="project" value="UniProtKB-EC"/>
</dbReference>
<comment type="caution">
    <text evidence="9">The sequence shown here is derived from an EMBL/GenBank/DDBJ whole genome shotgun (WGS) entry which is preliminary data.</text>
</comment>
<dbReference type="Proteomes" id="UP000240638">
    <property type="component" value="Unassembled WGS sequence"/>
</dbReference>
<name>A0A2T3XX89_9BURK</name>
<comment type="catalytic activity">
    <reaction evidence="1">
        <text>a 1,2-diacyl-sn-glycero-3-phosphocholine + H2O = a 1,2-diacyl-sn-glycero-3-phosphate + choline + H(+)</text>
        <dbReference type="Rhea" id="RHEA:14445"/>
        <dbReference type="ChEBI" id="CHEBI:15354"/>
        <dbReference type="ChEBI" id="CHEBI:15377"/>
        <dbReference type="ChEBI" id="CHEBI:15378"/>
        <dbReference type="ChEBI" id="CHEBI:57643"/>
        <dbReference type="ChEBI" id="CHEBI:58608"/>
        <dbReference type="EC" id="3.1.4.4"/>
    </reaction>
</comment>
<comment type="similarity">
    <text evidence="2">Belongs to the phospholipase D family.</text>
</comment>
<evidence type="ECO:0000256" key="1">
    <source>
        <dbReference type="ARBA" id="ARBA00000798"/>
    </source>
</evidence>
<evidence type="ECO:0000256" key="6">
    <source>
        <dbReference type="ARBA" id="ARBA00023098"/>
    </source>
</evidence>